<evidence type="ECO:0000313" key="2">
    <source>
        <dbReference type="EMBL" id="KAJ7353005.1"/>
    </source>
</evidence>
<reference evidence="2" key="1">
    <citation type="submission" date="2023-03" db="EMBL/GenBank/DDBJ databases">
        <title>Massive genome expansion in bonnet fungi (Mycena s.s.) driven by repeated elements and novel gene families across ecological guilds.</title>
        <authorList>
            <consortium name="Lawrence Berkeley National Laboratory"/>
            <person name="Harder C.B."/>
            <person name="Miyauchi S."/>
            <person name="Viragh M."/>
            <person name="Kuo A."/>
            <person name="Thoen E."/>
            <person name="Andreopoulos B."/>
            <person name="Lu D."/>
            <person name="Skrede I."/>
            <person name="Drula E."/>
            <person name="Henrissat B."/>
            <person name="Morin E."/>
            <person name="Kohler A."/>
            <person name="Barry K."/>
            <person name="LaButti K."/>
            <person name="Morin E."/>
            <person name="Salamov A."/>
            <person name="Lipzen A."/>
            <person name="Mereny Z."/>
            <person name="Hegedus B."/>
            <person name="Baldrian P."/>
            <person name="Stursova M."/>
            <person name="Weitz H."/>
            <person name="Taylor A."/>
            <person name="Grigoriev I.V."/>
            <person name="Nagy L.G."/>
            <person name="Martin F."/>
            <person name="Kauserud H."/>
        </authorList>
    </citation>
    <scope>NUCLEOTIDE SEQUENCE</scope>
    <source>
        <strain evidence="2">CBHHK002</strain>
    </source>
</reference>
<evidence type="ECO:0000313" key="3">
    <source>
        <dbReference type="Proteomes" id="UP001218218"/>
    </source>
</evidence>
<proteinExistence type="predicted"/>
<dbReference type="Proteomes" id="UP001218218">
    <property type="component" value="Unassembled WGS sequence"/>
</dbReference>
<keyword evidence="3" id="KW-1185">Reference proteome</keyword>
<feature type="compositionally biased region" description="Basic and acidic residues" evidence="1">
    <location>
        <begin position="176"/>
        <end position="189"/>
    </location>
</feature>
<accession>A0AAD7A9I2</accession>
<organism evidence="2 3">
    <name type="scientific">Mycena albidolilacea</name>
    <dbReference type="NCBI Taxonomy" id="1033008"/>
    <lineage>
        <taxon>Eukaryota</taxon>
        <taxon>Fungi</taxon>
        <taxon>Dikarya</taxon>
        <taxon>Basidiomycota</taxon>
        <taxon>Agaricomycotina</taxon>
        <taxon>Agaricomycetes</taxon>
        <taxon>Agaricomycetidae</taxon>
        <taxon>Agaricales</taxon>
        <taxon>Marasmiineae</taxon>
        <taxon>Mycenaceae</taxon>
        <taxon>Mycena</taxon>
    </lineage>
</organism>
<protein>
    <submittedName>
        <fullName evidence="2">Uncharacterized protein</fullName>
    </submittedName>
</protein>
<dbReference type="EMBL" id="JARIHO010000011">
    <property type="protein sequence ID" value="KAJ7353005.1"/>
    <property type="molecule type" value="Genomic_DNA"/>
</dbReference>
<feature type="region of interest" description="Disordered" evidence="1">
    <location>
        <begin position="176"/>
        <end position="207"/>
    </location>
</feature>
<comment type="caution">
    <text evidence="2">The sequence shown here is derived from an EMBL/GenBank/DDBJ whole genome shotgun (WGS) entry which is preliminary data.</text>
</comment>
<dbReference type="AlphaFoldDB" id="A0AAD7A9I2"/>
<name>A0AAD7A9I2_9AGAR</name>
<gene>
    <name evidence="2" type="ORF">DFH08DRAFT_934118</name>
</gene>
<evidence type="ECO:0000256" key="1">
    <source>
        <dbReference type="SAM" id="MobiDB-lite"/>
    </source>
</evidence>
<sequence length="236" mass="27406">MSRDDPRDDDRRVERVEKVSVRHVTLVRVPVTSGREKKTENISCYMTLARKNNHASHWTKARHIPPAQFPTVADDDRHPPKPLEQTENELGKCAPAWVYSVHIWELWGGVSESLKYDKARGKNLQGRTATRMKRVKCDLSGQTRDWMEEGTLISFTNFANMAMNPRKTLPKEILKVGRKEARRRADQRTRKPGRRSRGRPEPQPLLAPLYCPPREDYFRIVSWAPWTAVQVRDIMA</sequence>